<keyword evidence="5 7" id="KW-1133">Transmembrane helix</keyword>
<dbReference type="PRINTS" id="PR01837">
    <property type="entry name" value="MGTCSAPBPROT"/>
</dbReference>
<protein>
    <recommendedName>
        <fullName evidence="7">Protein MgtC</fullName>
    </recommendedName>
</protein>
<accession>A0A2X2C7P8</accession>
<feature type="transmembrane region" description="Helical" evidence="7">
    <location>
        <begin position="28"/>
        <end position="45"/>
    </location>
</feature>
<evidence type="ECO:0000256" key="2">
    <source>
        <dbReference type="ARBA" id="ARBA00009298"/>
    </source>
</evidence>
<evidence type="ECO:0000256" key="6">
    <source>
        <dbReference type="ARBA" id="ARBA00023136"/>
    </source>
</evidence>
<feature type="transmembrane region" description="Helical" evidence="7">
    <location>
        <begin position="57"/>
        <end position="79"/>
    </location>
</feature>
<dbReference type="PANTHER" id="PTHR33778">
    <property type="entry name" value="PROTEIN MGTC"/>
    <property type="match status" value="1"/>
</dbReference>
<evidence type="ECO:0000313" key="10">
    <source>
        <dbReference type="EMBL" id="SPZ01726.1"/>
    </source>
</evidence>
<dbReference type="Proteomes" id="UP000626180">
    <property type="component" value="Unassembled WGS sequence"/>
</dbReference>
<evidence type="ECO:0000256" key="4">
    <source>
        <dbReference type="ARBA" id="ARBA00022692"/>
    </source>
</evidence>
<evidence type="ECO:0000313" key="12">
    <source>
        <dbReference type="Proteomes" id="UP000626180"/>
    </source>
</evidence>
<dbReference type="InterPro" id="IPR049177">
    <property type="entry name" value="MgtC_SapB_SrpB_YhiD_N"/>
</dbReference>
<keyword evidence="4 7" id="KW-0812">Transmembrane</keyword>
<dbReference type="PANTHER" id="PTHR33778:SF1">
    <property type="entry name" value="MAGNESIUM TRANSPORTER YHID-RELATED"/>
    <property type="match status" value="1"/>
</dbReference>
<sequence length="168" mass="17683">MSDTWEIIKATLCEEFADFLDPAQTTRLVLRLTLAAFLGGLLGLEREQSGKAAGIRTHMLVALGSALFVLIPSMMGVGSTDLSRVIQGLVTGIGFLGAGTIIKGHDLNHVKGLTTAAGIWLTAAIGMAAGSGREMAAIFCTLLALSIFFLLPRILPLNDQPSTKSDDI</sequence>
<feature type="domain" description="MgtC/SapB/SrpB/YhiD N-terminal" evidence="8">
    <location>
        <begin position="32"/>
        <end position="154"/>
    </location>
</feature>
<dbReference type="Proteomes" id="UP000250443">
    <property type="component" value="Unassembled WGS sequence"/>
</dbReference>
<dbReference type="EMBL" id="UAUF01000004">
    <property type="protein sequence ID" value="SPZ01726.1"/>
    <property type="molecule type" value="Genomic_DNA"/>
</dbReference>
<organism evidence="10 11">
    <name type="scientific">Pseudomonas luteola</name>
    <dbReference type="NCBI Taxonomy" id="47886"/>
    <lineage>
        <taxon>Bacteria</taxon>
        <taxon>Pseudomonadati</taxon>
        <taxon>Pseudomonadota</taxon>
        <taxon>Gammaproteobacteria</taxon>
        <taxon>Pseudomonadales</taxon>
        <taxon>Pseudomonadaceae</taxon>
        <taxon>Pseudomonas</taxon>
    </lineage>
</organism>
<dbReference type="Pfam" id="PF02308">
    <property type="entry name" value="MgtC"/>
    <property type="match status" value="1"/>
</dbReference>
<comment type="subcellular location">
    <subcellularLocation>
        <location evidence="7">Cell inner membrane</location>
        <topology evidence="7">Multi-pass membrane protein</topology>
    </subcellularLocation>
    <subcellularLocation>
        <location evidence="1">Cell membrane</location>
        <topology evidence="1">Multi-pass membrane protein</topology>
    </subcellularLocation>
</comment>
<dbReference type="AlphaFoldDB" id="A0A2X2C7P8"/>
<name>A0A2X2C7P8_PSELU</name>
<comment type="similarity">
    <text evidence="2 7">Belongs to the MgtC/SapB family.</text>
</comment>
<evidence type="ECO:0000256" key="3">
    <source>
        <dbReference type="ARBA" id="ARBA00022475"/>
    </source>
</evidence>
<evidence type="ECO:0000256" key="1">
    <source>
        <dbReference type="ARBA" id="ARBA00004651"/>
    </source>
</evidence>
<keyword evidence="3" id="KW-1003">Cell membrane</keyword>
<feature type="transmembrane region" description="Helical" evidence="7">
    <location>
        <begin position="85"/>
        <end position="102"/>
    </location>
</feature>
<dbReference type="RefSeq" id="WP_010798526.1">
    <property type="nucleotide sequence ID" value="NZ_CP044085.1"/>
</dbReference>
<evidence type="ECO:0000256" key="7">
    <source>
        <dbReference type="RuleBase" id="RU365041"/>
    </source>
</evidence>
<dbReference type="EMBL" id="JADMCD010000023">
    <property type="protein sequence ID" value="MBF8643805.1"/>
    <property type="molecule type" value="Genomic_DNA"/>
</dbReference>
<gene>
    <name evidence="10" type="primary">sapB_1</name>
    <name evidence="9" type="ORF">IRZ65_24440</name>
    <name evidence="10" type="ORF">NCTC11842_00514</name>
</gene>
<proteinExistence type="inferred from homology"/>
<evidence type="ECO:0000256" key="5">
    <source>
        <dbReference type="ARBA" id="ARBA00022989"/>
    </source>
</evidence>
<feature type="transmembrane region" description="Helical" evidence="7">
    <location>
        <begin position="109"/>
        <end position="129"/>
    </location>
</feature>
<evidence type="ECO:0000313" key="11">
    <source>
        <dbReference type="Proteomes" id="UP000250443"/>
    </source>
</evidence>
<keyword evidence="7" id="KW-0997">Cell inner membrane</keyword>
<keyword evidence="12" id="KW-1185">Reference proteome</keyword>
<keyword evidence="6 7" id="KW-0472">Membrane</keyword>
<feature type="transmembrane region" description="Helical" evidence="7">
    <location>
        <begin position="135"/>
        <end position="155"/>
    </location>
</feature>
<evidence type="ECO:0000259" key="8">
    <source>
        <dbReference type="Pfam" id="PF02308"/>
    </source>
</evidence>
<reference evidence="10 11" key="1">
    <citation type="submission" date="2018-06" db="EMBL/GenBank/DDBJ databases">
        <authorList>
            <consortium name="Pathogen Informatics"/>
            <person name="Doyle S."/>
        </authorList>
    </citation>
    <scope>NUCLEOTIDE SEQUENCE [LARGE SCALE GENOMIC DNA]</scope>
    <source>
        <strain evidence="10 11">NCTC11842</strain>
    </source>
</reference>
<dbReference type="GO" id="GO:0005886">
    <property type="term" value="C:plasma membrane"/>
    <property type="evidence" value="ECO:0007669"/>
    <property type="project" value="UniProtKB-SubCell"/>
</dbReference>
<reference evidence="9 12" key="2">
    <citation type="submission" date="2020-10" db="EMBL/GenBank/DDBJ databases">
        <title>Genome sequences of Pseudomonas isolates.</title>
        <authorList>
            <person name="Wessels L."/>
            <person name="Reich F."/>
            <person name="Hammerl J."/>
        </authorList>
    </citation>
    <scope>NUCLEOTIDE SEQUENCE [LARGE SCALE GENOMIC DNA]</scope>
    <source>
        <strain evidence="9 12">20-MO00624-0</strain>
    </source>
</reference>
<dbReference type="InterPro" id="IPR003416">
    <property type="entry name" value="MgtC/SapB/SrpB/YhiD_fam"/>
</dbReference>
<evidence type="ECO:0000313" key="9">
    <source>
        <dbReference type="EMBL" id="MBF8643805.1"/>
    </source>
</evidence>